<dbReference type="RefSeq" id="WP_144880585.1">
    <property type="nucleotide sequence ID" value="NZ_JABEQG010000115.1"/>
</dbReference>
<sequence length="98" mass="10770">MPGENSADSGQVVSEEGTELDKKRLDILTGKLKEKNLLNRGCVFCGEKDMVILGYKDEYPVILLNPPTKYYEAYAMACSNCGFVHTFMGEIIEGNGNG</sequence>
<comment type="caution">
    <text evidence="1">The sequence shown here is derived from an EMBL/GenBank/DDBJ whole genome shotgun (WGS) entry which is preliminary data.</text>
</comment>
<evidence type="ECO:0000313" key="2">
    <source>
        <dbReference type="Proteomes" id="UP000550787"/>
    </source>
</evidence>
<evidence type="ECO:0000313" key="1">
    <source>
        <dbReference type="EMBL" id="MBB2158524.1"/>
    </source>
</evidence>
<dbReference type="EMBL" id="JABEQG010000115">
    <property type="protein sequence ID" value="MBB2158524.1"/>
    <property type="molecule type" value="Genomic_DNA"/>
</dbReference>
<proteinExistence type="predicted"/>
<protein>
    <submittedName>
        <fullName evidence="1">Uncharacterized protein</fullName>
    </submittedName>
</protein>
<organism evidence="1 2">
    <name type="scientific">Gluconacetobacter diazotrophicus</name>
    <name type="common">Acetobacter diazotrophicus</name>
    <dbReference type="NCBI Taxonomy" id="33996"/>
    <lineage>
        <taxon>Bacteria</taxon>
        <taxon>Pseudomonadati</taxon>
        <taxon>Pseudomonadota</taxon>
        <taxon>Alphaproteobacteria</taxon>
        <taxon>Acetobacterales</taxon>
        <taxon>Acetobacteraceae</taxon>
        <taxon>Gluconacetobacter</taxon>
    </lineage>
</organism>
<name>A0A7W4I965_GLUDI</name>
<accession>A0A7W4I965</accession>
<gene>
    <name evidence="1" type="ORF">HLH33_19955</name>
</gene>
<reference evidence="1 2" key="1">
    <citation type="submission" date="2020-04" db="EMBL/GenBank/DDBJ databases">
        <title>Description of novel Gluconacetobacter.</title>
        <authorList>
            <person name="Sombolestani A."/>
        </authorList>
    </citation>
    <scope>NUCLEOTIDE SEQUENCE [LARGE SCALE GENOMIC DNA]</scope>
    <source>
        <strain evidence="1 2">LMG 7603</strain>
    </source>
</reference>
<dbReference type="AlphaFoldDB" id="A0A7W4I965"/>
<dbReference type="Proteomes" id="UP000550787">
    <property type="component" value="Unassembled WGS sequence"/>
</dbReference>